<reference evidence="3" key="3">
    <citation type="journal article" date="2005" name="Nature">
        <title>The map-based sequence of the rice genome.</title>
        <authorList>
            <consortium name="International rice genome sequencing project (IRGSP)"/>
            <person name="Matsumoto T."/>
            <person name="Wu J."/>
            <person name="Kanamori H."/>
            <person name="Katayose Y."/>
            <person name="Fujisawa M."/>
            <person name="Namiki N."/>
            <person name="Mizuno H."/>
            <person name="Yamamoto K."/>
            <person name="Antonio B.A."/>
            <person name="Baba T."/>
            <person name="Sakata K."/>
            <person name="Nagamura Y."/>
            <person name="Aoki H."/>
            <person name="Arikawa K."/>
            <person name="Arita K."/>
            <person name="Bito T."/>
            <person name="Chiden Y."/>
            <person name="Fujitsuka N."/>
            <person name="Fukunaka R."/>
            <person name="Hamada M."/>
            <person name="Harada C."/>
            <person name="Hayashi A."/>
            <person name="Hijishita S."/>
            <person name="Honda M."/>
            <person name="Hosokawa S."/>
            <person name="Ichikawa Y."/>
            <person name="Idonuma A."/>
            <person name="Iijima M."/>
            <person name="Ikeda M."/>
            <person name="Ikeno M."/>
            <person name="Ito K."/>
            <person name="Ito S."/>
            <person name="Ito T."/>
            <person name="Ito Y."/>
            <person name="Ito Y."/>
            <person name="Iwabuchi A."/>
            <person name="Kamiya K."/>
            <person name="Karasawa W."/>
            <person name="Kurita K."/>
            <person name="Katagiri S."/>
            <person name="Kikuta A."/>
            <person name="Kobayashi H."/>
            <person name="Kobayashi N."/>
            <person name="Machita K."/>
            <person name="Maehara T."/>
            <person name="Masukawa M."/>
            <person name="Mizubayashi T."/>
            <person name="Mukai Y."/>
            <person name="Nagasaki H."/>
            <person name="Nagata Y."/>
            <person name="Naito S."/>
            <person name="Nakashima M."/>
            <person name="Nakama Y."/>
            <person name="Nakamichi Y."/>
            <person name="Nakamura M."/>
            <person name="Meguro A."/>
            <person name="Negishi M."/>
            <person name="Ohta I."/>
            <person name="Ohta T."/>
            <person name="Okamoto M."/>
            <person name="Ono N."/>
            <person name="Saji S."/>
            <person name="Sakaguchi M."/>
            <person name="Sakai K."/>
            <person name="Shibata M."/>
            <person name="Shimokawa T."/>
            <person name="Song J."/>
            <person name="Takazaki Y."/>
            <person name="Terasawa K."/>
            <person name="Tsugane M."/>
            <person name="Tsuji K."/>
            <person name="Ueda S."/>
            <person name="Waki K."/>
            <person name="Yamagata H."/>
            <person name="Yamamoto M."/>
            <person name="Yamamoto S."/>
            <person name="Yamane H."/>
            <person name="Yoshiki S."/>
            <person name="Yoshihara R."/>
            <person name="Yukawa K."/>
            <person name="Zhong H."/>
            <person name="Yano M."/>
            <person name="Yuan Q."/>
            <person name="Ouyang S."/>
            <person name="Liu J."/>
            <person name="Jones K.M."/>
            <person name="Gansberger K."/>
            <person name="Moffat K."/>
            <person name="Hill J."/>
            <person name="Bera J."/>
            <person name="Fadrosh D."/>
            <person name="Jin S."/>
            <person name="Johri S."/>
            <person name="Kim M."/>
            <person name="Overton L."/>
            <person name="Reardon M."/>
            <person name="Tsitrin T."/>
            <person name="Vuong H."/>
            <person name="Weaver B."/>
            <person name="Ciecko A."/>
            <person name="Tallon L."/>
            <person name="Jackson J."/>
            <person name="Pai G."/>
            <person name="Aken S.V."/>
            <person name="Utterback T."/>
            <person name="Reidmuller S."/>
            <person name="Feldblyum T."/>
            <person name="Hsiao J."/>
            <person name="Zismann V."/>
            <person name="Iobst S."/>
            <person name="de Vazeille A.R."/>
            <person name="Buell C.R."/>
            <person name="Ying K."/>
            <person name="Li Y."/>
            <person name="Lu T."/>
            <person name="Huang Y."/>
            <person name="Zhao Q."/>
            <person name="Feng Q."/>
            <person name="Zhang L."/>
            <person name="Zhu J."/>
            <person name="Weng Q."/>
            <person name="Mu J."/>
            <person name="Lu Y."/>
            <person name="Fan D."/>
            <person name="Liu Y."/>
            <person name="Guan J."/>
            <person name="Zhang Y."/>
            <person name="Yu S."/>
            <person name="Liu X."/>
            <person name="Zhang Y."/>
            <person name="Hong G."/>
            <person name="Han B."/>
            <person name="Choisne N."/>
            <person name="Demange N."/>
            <person name="Orjeda G."/>
            <person name="Samain S."/>
            <person name="Cattolico L."/>
            <person name="Pelletier E."/>
            <person name="Couloux A."/>
            <person name="Segurens B."/>
            <person name="Wincker P."/>
            <person name="D'Hont A."/>
            <person name="Scarpelli C."/>
            <person name="Weissenbach J."/>
            <person name="Salanoubat M."/>
            <person name="Quetier F."/>
            <person name="Yu Y."/>
            <person name="Kim H.R."/>
            <person name="Rambo T."/>
            <person name="Currie J."/>
            <person name="Collura K."/>
            <person name="Luo M."/>
            <person name="Yang T."/>
            <person name="Ammiraju J.S.S."/>
            <person name="Engler F."/>
            <person name="Soderlund C."/>
            <person name="Wing R.A."/>
            <person name="Palmer L.E."/>
            <person name="de la Bastide M."/>
            <person name="Spiegel L."/>
            <person name="Nascimento L."/>
            <person name="Zutavern T."/>
            <person name="O'Shaughnessy A."/>
            <person name="Dike S."/>
            <person name="Dedhia N."/>
            <person name="Preston R."/>
            <person name="Balija V."/>
            <person name="McCombie W.R."/>
            <person name="Chow T."/>
            <person name="Chen H."/>
            <person name="Chung M."/>
            <person name="Chen C."/>
            <person name="Shaw J."/>
            <person name="Wu H."/>
            <person name="Hsiao K."/>
            <person name="Chao Y."/>
            <person name="Chu M."/>
            <person name="Cheng C."/>
            <person name="Hour A."/>
            <person name="Lee P."/>
            <person name="Lin S."/>
            <person name="Lin Y."/>
            <person name="Liou J."/>
            <person name="Liu S."/>
            <person name="Hsing Y."/>
            <person name="Raghuvanshi S."/>
            <person name="Mohanty A."/>
            <person name="Bharti A.K."/>
            <person name="Gaur A."/>
            <person name="Gupta V."/>
            <person name="Kumar D."/>
            <person name="Ravi V."/>
            <person name="Vij S."/>
            <person name="Kapur A."/>
            <person name="Khurana P."/>
            <person name="Khurana P."/>
            <person name="Khurana J.P."/>
            <person name="Tyagi A.K."/>
            <person name="Gaikwad K."/>
            <person name="Singh A."/>
            <person name="Dalal V."/>
            <person name="Srivastava S."/>
            <person name="Dixit A."/>
            <person name="Pal A.K."/>
            <person name="Ghazi I.A."/>
            <person name="Yadav M."/>
            <person name="Pandit A."/>
            <person name="Bhargava A."/>
            <person name="Sureshbabu K."/>
            <person name="Batra K."/>
            <person name="Sharma T.R."/>
            <person name="Mohapatra T."/>
            <person name="Singh N.K."/>
            <person name="Messing J."/>
            <person name="Nelson A.B."/>
            <person name="Fuks G."/>
            <person name="Kavchok S."/>
            <person name="Keizer G."/>
            <person name="Linton E."/>
            <person name="Llaca V."/>
            <person name="Song R."/>
            <person name="Tanyolac B."/>
            <person name="Young S."/>
            <person name="Ho-Il K."/>
            <person name="Hahn J.H."/>
            <person name="Sangsakoo G."/>
            <person name="Vanavichit A."/>
            <person name="de Mattos Luiz.A.T."/>
            <person name="Zimmer P.D."/>
            <person name="Malone G."/>
            <person name="Dellagostin O."/>
            <person name="de Oliveira A.C."/>
            <person name="Bevan M."/>
            <person name="Bancroft I."/>
            <person name="Minx P."/>
            <person name="Cordum H."/>
            <person name="Wilson R."/>
            <person name="Cheng Z."/>
            <person name="Jin W."/>
            <person name="Jiang J."/>
            <person name="Leong S.A."/>
            <person name="Iwama H."/>
            <person name="Gojobori T."/>
            <person name="Itoh T."/>
            <person name="Niimura Y."/>
            <person name="Fujii Y."/>
            <person name="Habara T."/>
            <person name="Sakai H."/>
            <person name="Sato Y."/>
            <person name="Wilson G."/>
            <person name="Kumar K."/>
            <person name="McCouch S."/>
            <person name="Juretic N."/>
            <person name="Hoen D."/>
            <person name="Wright S."/>
            <person name="Bruskiewich R."/>
            <person name="Bureau T."/>
            <person name="Miyao A."/>
            <person name="Hirochika H."/>
            <person name="Nishikawa T."/>
            <person name="Kadowaki K."/>
            <person name="Sugiura M."/>
            <person name="Burr B."/>
            <person name="Sasaki T."/>
        </authorList>
    </citation>
    <scope>NUCLEOTIDE SEQUENCE [LARGE SCALE GENOMIC DNA]</scope>
    <source>
        <strain evidence="3">cv. Nipponbare</strain>
    </source>
</reference>
<reference evidence="1" key="2">
    <citation type="submission" date="2002-05" db="EMBL/GenBank/DDBJ databases">
        <title>Oryza sativa nipponbare(GA3) genomic DNA, chromosome 7, BAC clone:OSJNBa0084P08.</title>
        <authorList>
            <person name="Sasaki T."/>
            <person name="Matsumoto T."/>
            <person name="Katayose Y."/>
        </authorList>
    </citation>
    <scope>NUCLEOTIDE SEQUENCE</scope>
</reference>
<accession>Q6Z3N8</accession>
<evidence type="ECO:0000313" key="2">
    <source>
        <dbReference type="EMBL" id="BAD30573.1"/>
    </source>
</evidence>
<sequence length="67" mass="7694">METAVAQSHALIKMYLFHDLKLVLHFASDDLEGVPFSMENFLADVTLRMIILFSDLKDMLPPSWRSP</sequence>
<reference evidence="3" key="4">
    <citation type="journal article" date="2008" name="Nucleic Acids Res.">
        <title>The rice annotation project database (RAP-DB): 2008 update.</title>
        <authorList>
            <consortium name="The rice annotation project (RAP)"/>
        </authorList>
    </citation>
    <scope>GENOME REANNOTATION</scope>
    <source>
        <strain evidence="3">cv. Nipponbare</strain>
    </source>
</reference>
<organism evidence="1 3">
    <name type="scientific">Oryza sativa subsp. japonica</name>
    <name type="common">Rice</name>
    <dbReference type="NCBI Taxonomy" id="39947"/>
    <lineage>
        <taxon>Eukaryota</taxon>
        <taxon>Viridiplantae</taxon>
        <taxon>Streptophyta</taxon>
        <taxon>Embryophyta</taxon>
        <taxon>Tracheophyta</taxon>
        <taxon>Spermatophyta</taxon>
        <taxon>Magnoliopsida</taxon>
        <taxon>Liliopsida</taxon>
        <taxon>Poales</taxon>
        <taxon>Poaceae</taxon>
        <taxon>BOP clade</taxon>
        <taxon>Oryzoideae</taxon>
        <taxon>Oryzeae</taxon>
        <taxon>Oryzinae</taxon>
        <taxon>Oryza</taxon>
        <taxon>Oryza sativa</taxon>
    </lineage>
</organism>
<gene>
    <name evidence="1" type="ORF">OSJNBa0084P08.36</name>
    <name evidence="2" type="ORF">P0409D09.7</name>
</gene>
<name>Q6Z3N8_ORYSJ</name>
<evidence type="ECO:0000313" key="1">
    <source>
        <dbReference type="EMBL" id="BAC84130.1"/>
    </source>
</evidence>
<dbReference type="EMBL" id="AP004298">
    <property type="protein sequence ID" value="BAD30573.1"/>
    <property type="molecule type" value="Genomic_DNA"/>
</dbReference>
<dbReference type="AlphaFoldDB" id="Q6Z3N8"/>
<protein>
    <submittedName>
        <fullName evidence="1">Uncharacterized protein</fullName>
    </submittedName>
</protein>
<proteinExistence type="predicted"/>
<reference evidence="2" key="1">
    <citation type="submission" date="2001-10" db="EMBL/GenBank/DDBJ databases">
        <title>Oryza sativa nipponbare(GA3) genomic DNA, chromosome 7, PAC clone:P0409D09.</title>
        <authorList>
            <person name="Sasaki T."/>
            <person name="Matsumoto T."/>
            <person name="Yamamoto K."/>
        </authorList>
    </citation>
    <scope>NUCLEOTIDE SEQUENCE</scope>
</reference>
<dbReference type="Proteomes" id="UP000000763">
    <property type="component" value="Chromosome 7"/>
</dbReference>
<evidence type="ECO:0000313" key="3">
    <source>
        <dbReference type="Proteomes" id="UP000000763"/>
    </source>
</evidence>
<dbReference type="EMBL" id="AP005248">
    <property type="protein sequence ID" value="BAC84130.1"/>
    <property type="molecule type" value="Genomic_DNA"/>
</dbReference>